<evidence type="ECO:0000313" key="3">
    <source>
        <dbReference type="Proteomes" id="UP000232806"/>
    </source>
</evidence>
<evidence type="ECO:0000313" key="2">
    <source>
        <dbReference type="EMBL" id="NMO08897.1"/>
    </source>
</evidence>
<dbReference type="GeneID" id="35124077"/>
<dbReference type="EMBL" id="CP017766">
    <property type="protein sequence ID" value="AUB54662.1"/>
    <property type="molecule type" value="Genomic_DNA"/>
</dbReference>
<protein>
    <submittedName>
        <fullName evidence="1">Uncharacterized protein</fullName>
    </submittedName>
</protein>
<name>A0A2H4V981_9EURY</name>
<dbReference type="EMBL" id="JABBYL010000011">
    <property type="protein sequence ID" value="NMO08897.1"/>
    <property type="molecule type" value="Genomic_DNA"/>
</dbReference>
<accession>A0A2H4V981</accession>
<reference evidence="1 3" key="1">
    <citation type="submission" date="2016-10" db="EMBL/GenBank/DDBJ databases">
        <title>Comparative genomics between deep and shallow subseafloor isolates.</title>
        <authorList>
            <person name="Ishii S."/>
            <person name="Miller J.R."/>
            <person name="Sutton G."/>
            <person name="Suzuki S."/>
            <person name="Methe B."/>
            <person name="Inagaki F."/>
            <person name="Imachi H."/>
        </authorList>
    </citation>
    <scope>NUCLEOTIDE SEQUENCE [LARGE SCALE GENOMIC DNA]</scope>
    <source>
        <strain evidence="1 3">MO-MB1</strain>
    </source>
</reference>
<sequence>MEKDLKNLVLGFRKHTGKTQNELAHELEVPMDIETALEMGTYRQPTERLKRKINNLITGFDENELINIGKGYRIMDELGPDFKYYIRGLEQARGINSEELHSLPEEEFYRIIGSVNLDEFEVVDVGRKA</sequence>
<organism evidence="1 3">
    <name type="scientific">Methanobacterium subterraneum</name>
    <dbReference type="NCBI Taxonomy" id="59277"/>
    <lineage>
        <taxon>Archaea</taxon>
        <taxon>Methanobacteriati</taxon>
        <taxon>Methanobacteriota</taxon>
        <taxon>Methanomada group</taxon>
        <taxon>Methanobacteria</taxon>
        <taxon>Methanobacteriales</taxon>
        <taxon>Methanobacteriaceae</taxon>
        <taxon>Methanobacterium</taxon>
    </lineage>
</organism>
<dbReference type="Proteomes" id="UP000591058">
    <property type="component" value="Unassembled WGS sequence"/>
</dbReference>
<dbReference type="Proteomes" id="UP000232806">
    <property type="component" value="Chromosome"/>
</dbReference>
<evidence type="ECO:0000313" key="4">
    <source>
        <dbReference type="Proteomes" id="UP000591058"/>
    </source>
</evidence>
<dbReference type="RefSeq" id="WP_100904638.1">
    <property type="nucleotide sequence ID" value="NZ_CP017766.1"/>
</dbReference>
<dbReference type="OrthoDB" id="80469at2157"/>
<reference evidence="2 4" key="2">
    <citation type="submission" date="2020-04" db="EMBL/GenBank/DDBJ databases">
        <title>Draft genome of Methanobacterium subterraneum isolated from animal feces.</title>
        <authorList>
            <person name="Ouboter H.T."/>
            <person name="Berger S."/>
            <person name="Gungor E."/>
            <person name="Jetten M.S.M."/>
            <person name="Welte C.U."/>
        </authorList>
    </citation>
    <scope>NUCLEOTIDE SEQUENCE [LARGE SCALE GENOMIC DNA]</scope>
    <source>
        <strain evidence="2">HO_2020</strain>
    </source>
</reference>
<gene>
    <name evidence="1" type="ORF">BK007_00565</name>
    <name evidence="2" type="ORF">HG719_03480</name>
</gene>
<evidence type="ECO:0000313" key="1">
    <source>
        <dbReference type="EMBL" id="AUB54662.1"/>
    </source>
</evidence>
<dbReference type="AlphaFoldDB" id="A0A2H4V981"/>
<proteinExistence type="predicted"/>